<dbReference type="Pfam" id="PF01928">
    <property type="entry name" value="CYTH"/>
    <property type="match status" value="1"/>
</dbReference>
<dbReference type="PIRSF" id="PIRSF012526">
    <property type="entry name" value="CYTH_UCP012526"/>
    <property type="match status" value="1"/>
</dbReference>
<protein>
    <submittedName>
        <fullName evidence="2">CYTH domain-containing protein</fullName>
    </submittedName>
</protein>
<evidence type="ECO:0000313" key="3">
    <source>
        <dbReference type="Proteomes" id="UP000664857"/>
    </source>
</evidence>
<dbReference type="Proteomes" id="UP000664857">
    <property type="component" value="Unassembled WGS sequence"/>
</dbReference>
<dbReference type="Gene3D" id="2.40.320.10">
    <property type="entry name" value="Hypothetical Protein Pfu-838710-001"/>
    <property type="match status" value="1"/>
</dbReference>
<dbReference type="InterPro" id="IPR033469">
    <property type="entry name" value="CYTH-like_dom_sf"/>
</dbReference>
<gene>
    <name evidence="2" type="ORF">DOK76_05110</name>
</gene>
<accession>A0ABS3HRP9</accession>
<dbReference type="InterPro" id="IPR023577">
    <property type="entry name" value="CYTH_domain"/>
</dbReference>
<evidence type="ECO:0000313" key="2">
    <source>
        <dbReference type="EMBL" id="MBO0476439.1"/>
    </source>
</evidence>
<reference evidence="2 3" key="1">
    <citation type="submission" date="2021-03" db="EMBL/GenBank/DDBJ databases">
        <title>Enterococcal diversity collection.</title>
        <authorList>
            <person name="Gilmore M.S."/>
            <person name="Schwartzman J."/>
            <person name="Van Tyne D."/>
            <person name="Martin M."/>
            <person name="Earl A.M."/>
            <person name="Manson A.L."/>
            <person name="Straub T."/>
            <person name="Salamzade R."/>
            <person name="Saavedra J."/>
            <person name="Lebreton F."/>
            <person name="Prichula J."/>
            <person name="Schaufler K."/>
            <person name="Gaca A."/>
            <person name="Sgardioli B."/>
            <person name="Wagenaar J."/>
            <person name="Strong T."/>
        </authorList>
    </citation>
    <scope>NUCLEOTIDE SEQUENCE [LARGE SCALE GENOMIC DNA]</scope>
    <source>
        <strain evidence="2 3">DIV0080</strain>
    </source>
</reference>
<organism evidence="2 3">
    <name type="scientific">Candidatus Vagococcus giribetii</name>
    <dbReference type="NCBI Taxonomy" id="2230876"/>
    <lineage>
        <taxon>Bacteria</taxon>
        <taxon>Bacillati</taxon>
        <taxon>Bacillota</taxon>
        <taxon>Bacilli</taxon>
        <taxon>Lactobacillales</taxon>
        <taxon>Enterococcaceae</taxon>
        <taxon>Vagococcus</taxon>
    </lineage>
</organism>
<dbReference type="SUPFAM" id="SSF55154">
    <property type="entry name" value="CYTH-like phosphatases"/>
    <property type="match status" value="1"/>
</dbReference>
<dbReference type="RefSeq" id="WP_206965445.1">
    <property type="nucleotide sequence ID" value="NZ_JAFLVX010000015.1"/>
</dbReference>
<keyword evidence="3" id="KW-1185">Reference proteome</keyword>
<comment type="caution">
    <text evidence="2">The sequence shown here is derived from an EMBL/GenBank/DDBJ whole genome shotgun (WGS) entry which is preliminary data.</text>
</comment>
<proteinExistence type="predicted"/>
<sequence>MSKEMEIEFKSLLTEEEYLQLLQFYKLPQDELKMQTNIYFDTPNGLLRQLKQGLRIRLLPNTIEFTLKVPQHNNYTYLEITDNLVTFDHTQPLLEQLNQSTSEVLNYLVKENIPIESLKETGRLSTIRGESHLNPDTLLVLDKSSYYGVVDFEIEMEVTNGEEGRQFFHDFLNQHQLDYRPAPKKIARMFERKNSLTS</sequence>
<feature type="domain" description="CYTH" evidence="1">
    <location>
        <begin position="4"/>
        <end position="196"/>
    </location>
</feature>
<dbReference type="EMBL" id="JAFLVX010000015">
    <property type="protein sequence ID" value="MBO0476439.1"/>
    <property type="molecule type" value="Genomic_DNA"/>
</dbReference>
<dbReference type="CDD" id="cd07762">
    <property type="entry name" value="CYTH-like_Pase_1"/>
    <property type="match status" value="1"/>
</dbReference>
<dbReference type="SMART" id="SM01118">
    <property type="entry name" value="CYTH"/>
    <property type="match status" value="1"/>
</dbReference>
<evidence type="ECO:0000259" key="1">
    <source>
        <dbReference type="PROSITE" id="PS51707"/>
    </source>
</evidence>
<dbReference type="InterPro" id="IPR009195">
    <property type="entry name" value="Uncharacterised_YjbK"/>
</dbReference>
<dbReference type="PROSITE" id="PS51707">
    <property type="entry name" value="CYTH"/>
    <property type="match status" value="1"/>
</dbReference>
<name>A0ABS3HRP9_9ENTE</name>